<dbReference type="InterPro" id="IPR036388">
    <property type="entry name" value="WH-like_DNA-bd_sf"/>
</dbReference>
<name>A0AAD7E9I7_9AGAR</name>
<dbReference type="Proteomes" id="UP001218218">
    <property type="component" value="Unassembled WGS sequence"/>
</dbReference>
<dbReference type="Gene3D" id="1.10.10.10">
    <property type="entry name" value="Winged helix-like DNA-binding domain superfamily/Winged helix DNA-binding domain"/>
    <property type="match status" value="1"/>
</dbReference>
<dbReference type="Pfam" id="PF13551">
    <property type="entry name" value="HTH_29"/>
    <property type="match status" value="1"/>
</dbReference>
<sequence length="191" mass="22617">MGNRSISRDVKIAAINLYEQGHLSLQQILACVGFSESTFYRVLRLWRTTGDVIRPRKRPGRHRILHHDDLQYLLRLVHLEKHNRFISVHFTTIHRELERAGMSYTILKEIAMERNEPCRMDFVREAAQYPAHYLGFLDETSKNDKTPGRRLLTCDGMLASTVVEGSMHREQYLEFLEHQVVRFYFVFLPHY</sequence>
<reference evidence="1" key="1">
    <citation type="submission" date="2023-03" db="EMBL/GenBank/DDBJ databases">
        <title>Massive genome expansion in bonnet fungi (Mycena s.s.) driven by repeated elements and novel gene families across ecological guilds.</title>
        <authorList>
            <consortium name="Lawrence Berkeley National Laboratory"/>
            <person name="Harder C.B."/>
            <person name="Miyauchi S."/>
            <person name="Viragh M."/>
            <person name="Kuo A."/>
            <person name="Thoen E."/>
            <person name="Andreopoulos B."/>
            <person name="Lu D."/>
            <person name="Skrede I."/>
            <person name="Drula E."/>
            <person name="Henrissat B."/>
            <person name="Morin E."/>
            <person name="Kohler A."/>
            <person name="Barry K."/>
            <person name="LaButti K."/>
            <person name="Morin E."/>
            <person name="Salamov A."/>
            <person name="Lipzen A."/>
            <person name="Mereny Z."/>
            <person name="Hegedus B."/>
            <person name="Baldrian P."/>
            <person name="Stursova M."/>
            <person name="Weitz H."/>
            <person name="Taylor A."/>
            <person name="Grigoriev I.V."/>
            <person name="Nagy L.G."/>
            <person name="Martin F."/>
            <person name="Kauserud H."/>
        </authorList>
    </citation>
    <scope>NUCLEOTIDE SEQUENCE</scope>
    <source>
        <strain evidence="1">CBHHK002</strain>
    </source>
</reference>
<dbReference type="InterPro" id="IPR009057">
    <property type="entry name" value="Homeodomain-like_sf"/>
</dbReference>
<evidence type="ECO:0000313" key="2">
    <source>
        <dbReference type="Proteomes" id="UP001218218"/>
    </source>
</evidence>
<comment type="caution">
    <text evidence="1">The sequence shown here is derived from an EMBL/GenBank/DDBJ whole genome shotgun (WGS) entry which is preliminary data.</text>
</comment>
<protein>
    <recommendedName>
        <fullName evidence="3">Transposase</fullName>
    </recommendedName>
</protein>
<evidence type="ECO:0000313" key="1">
    <source>
        <dbReference type="EMBL" id="KAJ7304767.1"/>
    </source>
</evidence>
<dbReference type="EMBL" id="JARIHO010000099">
    <property type="protein sequence ID" value="KAJ7304767.1"/>
    <property type="molecule type" value="Genomic_DNA"/>
</dbReference>
<accession>A0AAD7E9I7</accession>
<keyword evidence="2" id="KW-1185">Reference proteome</keyword>
<evidence type="ECO:0008006" key="3">
    <source>
        <dbReference type="Google" id="ProtNLM"/>
    </source>
</evidence>
<proteinExistence type="predicted"/>
<dbReference type="AlphaFoldDB" id="A0AAD7E9I7"/>
<dbReference type="SUPFAM" id="SSF46689">
    <property type="entry name" value="Homeodomain-like"/>
    <property type="match status" value="1"/>
</dbReference>
<organism evidence="1 2">
    <name type="scientific">Mycena albidolilacea</name>
    <dbReference type="NCBI Taxonomy" id="1033008"/>
    <lineage>
        <taxon>Eukaryota</taxon>
        <taxon>Fungi</taxon>
        <taxon>Dikarya</taxon>
        <taxon>Basidiomycota</taxon>
        <taxon>Agaricomycotina</taxon>
        <taxon>Agaricomycetes</taxon>
        <taxon>Agaricomycetidae</taxon>
        <taxon>Agaricales</taxon>
        <taxon>Marasmiineae</taxon>
        <taxon>Mycenaceae</taxon>
        <taxon>Mycena</taxon>
    </lineage>
</organism>
<gene>
    <name evidence="1" type="ORF">DFH08DRAFT_918686</name>
</gene>